<dbReference type="Gene3D" id="3.90.180.10">
    <property type="entry name" value="Medium-chain alcohol dehydrogenases, catalytic domain"/>
    <property type="match status" value="1"/>
</dbReference>
<dbReference type="InterPro" id="IPR052585">
    <property type="entry name" value="Lipid_raft_assoc_Zn_ADH"/>
</dbReference>
<dbReference type="Pfam" id="PF08240">
    <property type="entry name" value="ADH_N"/>
    <property type="match status" value="1"/>
</dbReference>
<feature type="domain" description="Alcohol dehydrogenase-like N-terminal" evidence="1">
    <location>
        <begin position="38"/>
        <end position="111"/>
    </location>
</feature>
<organism evidence="2 3">
    <name type="scientific">Pieris macdunnoughi</name>
    <dbReference type="NCBI Taxonomy" id="345717"/>
    <lineage>
        <taxon>Eukaryota</taxon>
        <taxon>Metazoa</taxon>
        <taxon>Ecdysozoa</taxon>
        <taxon>Arthropoda</taxon>
        <taxon>Hexapoda</taxon>
        <taxon>Insecta</taxon>
        <taxon>Pterygota</taxon>
        <taxon>Neoptera</taxon>
        <taxon>Endopterygota</taxon>
        <taxon>Lepidoptera</taxon>
        <taxon>Glossata</taxon>
        <taxon>Ditrysia</taxon>
        <taxon>Papilionoidea</taxon>
        <taxon>Pieridae</taxon>
        <taxon>Pierinae</taxon>
        <taxon>Pieris</taxon>
    </lineage>
</organism>
<evidence type="ECO:0000259" key="1">
    <source>
        <dbReference type="Pfam" id="PF08240"/>
    </source>
</evidence>
<dbReference type="SUPFAM" id="SSF50129">
    <property type="entry name" value="GroES-like"/>
    <property type="match status" value="1"/>
</dbReference>
<proteinExistence type="predicted"/>
<dbReference type="Proteomes" id="UP000663880">
    <property type="component" value="Unassembled WGS sequence"/>
</dbReference>
<gene>
    <name evidence="2" type="ORF">PMACD_LOCUS1018</name>
</gene>
<dbReference type="PANTHER" id="PTHR43482">
    <property type="entry name" value="PROTEIN AST1-RELATED"/>
    <property type="match status" value="1"/>
</dbReference>
<keyword evidence="3" id="KW-1185">Reference proteome</keyword>
<accession>A0A821LUB5</accession>
<dbReference type="InterPro" id="IPR011032">
    <property type="entry name" value="GroES-like_sf"/>
</dbReference>
<dbReference type="InterPro" id="IPR013154">
    <property type="entry name" value="ADH-like_N"/>
</dbReference>
<sequence>MAANISKNMKAVGLFKYLPISDINSFIDLEVSVPVPKQSEVLIEVKATAINPIDTKLRAPKPQIEKEPRILGFDGAGIISAVGEAVKKFKVDDQVFFTADLRQKWHKCSICCFG</sequence>
<dbReference type="AlphaFoldDB" id="A0A821LUB5"/>
<dbReference type="PANTHER" id="PTHR43482:SF1">
    <property type="entry name" value="PROTEIN AST1-RELATED"/>
    <property type="match status" value="1"/>
</dbReference>
<evidence type="ECO:0000313" key="2">
    <source>
        <dbReference type="EMBL" id="CAF4756332.1"/>
    </source>
</evidence>
<dbReference type="EMBL" id="CAJOBZ010000002">
    <property type="protein sequence ID" value="CAF4756332.1"/>
    <property type="molecule type" value="Genomic_DNA"/>
</dbReference>
<reference evidence="2" key="1">
    <citation type="submission" date="2021-02" db="EMBL/GenBank/DDBJ databases">
        <authorList>
            <person name="Steward A R."/>
        </authorList>
    </citation>
    <scope>NUCLEOTIDE SEQUENCE</scope>
</reference>
<dbReference type="OrthoDB" id="3509362at2759"/>
<comment type="caution">
    <text evidence="2">The sequence shown here is derived from an EMBL/GenBank/DDBJ whole genome shotgun (WGS) entry which is preliminary data.</text>
</comment>
<evidence type="ECO:0000313" key="3">
    <source>
        <dbReference type="Proteomes" id="UP000663880"/>
    </source>
</evidence>
<name>A0A821LUB5_9NEOP</name>
<protein>
    <recommendedName>
        <fullName evidence="1">Alcohol dehydrogenase-like N-terminal domain-containing protein</fullName>
    </recommendedName>
</protein>